<evidence type="ECO:0000259" key="1">
    <source>
        <dbReference type="PROSITE" id="PS50209"/>
    </source>
</evidence>
<dbReference type="Proteomes" id="UP001374579">
    <property type="component" value="Unassembled WGS sequence"/>
</dbReference>
<proteinExistence type="predicted"/>
<dbReference type="EMBL" id="JBAMIC010000011">
    <property type="protein sequence ID" value="KAK7100925.1"/>
    <property type="molecule type" value="Genomic_DNA"/>
</dbReference>
<dbReference type="SMART" id="SM00114">
    <property type="entry name" value="CARD"/>
    <property type="match status" value="1"/>
</dbReference>
<sequence>MRDSEYKKIQAQFEPLVKELDLDNTGIIEFLFSKEILTEEDKDDLSRRPTSHEKNRHFLKILRTKEDAAYGLLIFALEKYQSHLVEYLQLPGIPRRKAKSSSGSGVGKGFEDFTTAELQEWLKPRLEKEGIPATVIEKVAEEEIDGKVFMYMTESDMKDEFSDLKFGPRKKLFLLKNEVMETTTPFHVDARPLLPRQERTEHAREFGCKPQSSEKYIQTKILNQHEARSSASFLDPVRQFFPCSDDEERENIYDFMAEKVAVFSAACLNDRRNGTVHFGIGNADCQDFHYGEVLGLPLEQKECEDTMVNFIRKRFSSEAAADAALKCINVFFVEVVLRDREEPATHFVCEVDVEPKSEVVQNLAFFVDLNRDASSGKQVLFRFDNRVPTQQDQAGVVKFTEEKESLTNERQQQEKTPTTRAQNLPQLLKNFLCGGGDKLDGSYVHLLATGAVDFTQTDIEESFKFISSVDWRGIFDFDVKSADHGLYQFLDEKEEMLYKVKTVENFCASPTADTGGQSSLDELFQDMDESELKTWIFCNGYQGTEEEELNITQWKKKRSAGFKEVVRYFRNSIPDERGVIIILVTTKDDVFIEACEELLLSFQNQWVMIAESKQLAEAWIDGLQKRNVEVDSSRCLSNFSFAEVSKAIQQLKGAEAYTSNVCVVKSSAGLEEEVPKKKVQELCDLEIVSATECKVDDNEVDLDAVSKQHEEEFFKGNRATWWNFYCPGHVCPRDKLDDLKRQTREVLDGDDASDGDNIGFVEIYHQPGAGGTTVAMNVVWDLHTEFKSCVIKRITKDTASQILTLYELGERNPFQTKPVLVMLDNEDEGIDVLKRRIEDECQTRDINKLVCVFLICWRRMTLPPDHQARNILLEQKLSTREKRFFVDKYEELKKKGKENVDNLLGLNIMKEDFNEDYIKRTVAKFIELHTLHDRTILLYTAILNCYDLFFRGIPVACFDLVMRSTFQHCRFNPWEYMLPETPLMLFFQNTKFYGRSKCLRITSQLLCKYILDELCAGEKSHEDLMEEFLMSPTFKRQSGDFAVKELLNIVKDCLKKRGMASNGKKRCKFSPFIQMLVDEEKIEEATRCIQLVYERQEDAFLAQQVARVYITVKNWDKAEEWAGKATQKLPNNSFLWDTRGQICRSRLAEIRAECETSLGAVDASQIATAVEYAHEGSKFFERVDELSKKEKNDPPNTSGLFGQMEIAVVLCAILKHLPYFASKDDLIQFFSGQKELPRALQNTKVQNYVLWLRSLQEKAFGCLKSIEDQMMLHTSDLGLTYTSSKFFLSRSNIHSFEERLNNAFGEDDSSGTADPKQLSPEKRRRLMRKLGGNSLFSVISKCQQEEDGQDRARRIWQFASLTLEEAAAGQRSMSRTDLSMALASALTLISCHDDSFGERDYNKLLMWSTTLFEGTKNPEEEGHYINLDPYVYFFAFHWPASNRMNLSNLCKPDVLRKAMDRARSGFTKIGGRGGSSSRRNNPMFFLTKTKGLNCIIHKFHLQALSGRQTEKMVSKLLRHPKAIELVERFNGILMKNGQEVSTEVVQQGNKFILKVPLFVRESRQTLWNKKVYFALGIGPGGPVACDVSSDMPTPNHSGLTSGGSGDFRRPFLQRHPSCVMQIEAKITEVQQQLGGIRALKSNSQSRMTAAQAKRLQSEEAQLRKTLGQLQKERCEEEESIFL</sequence>
<dbReference type="SUPFAM" id="SSF47986">
    <property type="entry name" value="DEATH domain"/>
    <property type="match status" value="1"/>
</dbReference>
<dbReference type="InterPro" id="IPR001315">
    <property type="entry name" value="CARD"/>
</dbReference>
<dbReference type="Gene3D" id="1.10.533.10">
    <property type="entry name" value="Death Domain, Fas"/>
    <property type="match status" value="1"/>
</dbReference>
<gene>
    <name evidence="2" type="ORF">V1264_023788</name>
</gene>
<dbReference type="Pfam" id="PF00619">
    <property type="entry name" value="CARD"/>
    <property type="match status" value="1"/>
</dbReference>
<accession>A0AAN9GBM1</accession>
<dbReference type="InterPro" id="IPR013761">
    <property type="entry name" value="SAM/pointed_sf"/>
</dbReference>
<reference evidence="2 3" key="1">
    <citation type="submission" date="2024-02" db="EMBL/GenBank/DDBJ databases">
        <title>Chromosome-scale genome assembly of the rough periwinkle Littorina saxatilis.</title>
        <authorList>
            <person name="De Jode A."/>
            <person name="Faria R."/>
            <person name="Formenti G."/>
            <person name="Sims Y."/>
            <person name="Smith T.P."/>
            <person name="Tracey A."/>
            <person name="Wood J.M.D."/>
            <person name="Zagrodzka Z.B."/>
            <person name="Johannesson K."/>
            <person name="Butlin R.K."/>
            <person name="Leder E.H."/>
        </authorList>
    </citation>
    <scope>NUCLEOTIDE SEQUENCE [LARGE SCALE GENOMIC DNA]</scope>
    <source>
        <strain evidence="2">Snail1</strain>
        <tissue evidence="2">Muscle</tissue>
    </source>
</reference>
<organism evidence="2 3">
    <name type="scientific">Littorina saxatilis</name>
    <dbReference type="NCBI Taxonomy" id="31220"/>
    <lineage>
        <taxon>Eukaryota</taxon>
        <taxon>Metazoa</taxon>
        <taxon>Spiralia</taxon>
        <taxon>Lophotrochozoa</taxon>
        <taxon>Mollusca</taxon>
        <taxon>Gastropoda</taxon>
        <taxon>Caenogastropoda</taxon>
        <taxon>Littorinimorpha</taxon>
        <taxon>Littorinoidea</taxon>
        <taxon>Littorinidae</taxon>
        <taxon>Littorina</taxon>
    </lineage>
</organism>
<dbReference type="PANTHER" id="PTHR16155">
    <property type="entry name" value="DED DOMAIN-CONTAINING PROTEIN"/>
    <property type="match status" value="1"/>
</dbReference>
<protein>
    <recommendedName>
        <fullName evidence="1">CARD domain-containing protein</fullName>
    </recommendedName>
</protein>
<evidence type="ECO:0000313" key="2">
    <source>
        <dbReference type="EMBL" id="KAK7100925.1"/>
    </source>
</evidence>
<name>A0AAN9GBM1_9CAEN</name>
<comment type="caution">
    <text evidence="2">The sequence shown here is derived from an EMBL/GenBank/DDBJ whole genome shotgun (WGS) entry which is preliminary data.</text>
</comment>
<dbReference type="SUPFAM" id="SSF47769">
    <property type="entry name" value="SAM/Pointed domain"/>
    <property type="match status" value="1"/>
</dbReference>
<dbReference type="InterPro" id="IPR011029">
    <property type="entry name" value="DEATH-like_dom_sf"/>
</dbReference>
<dbReference type="CDD" id="cd01671">
    <property type="entry name" value="CARD"/>
    <property type="match status" value="1"/>
</dbReference>
<dbReference type="GO" id="GO:0005737">
    <property type="term" value="C:cytoplasm"/>
    <property type="evidence" value="ECO:0007669"/>
    <property type="project" value="TreeGrafter"/>
</dbReference>
<feature type="domain" description="CARD" evidence="1">
    <location>
        <begin position="1"/>
        <end position="92"/>
    </location>
</feature>
<dbReference type="PANTHER" id="PTHR16155:SF19">
    <property type="entry name" value="DED DOMAIN-CONTAINING PROTEIN"/>
    <property type="match status" value="1"/>
</dbReference>
<dbReference type="Gene3D" id="1.10.150.50">
    <property type="entry name" value="Transcription Factor, Ets-1"/>
    <property type="match status" value="1"/>
</dbReference>
<dbReference type="PROSITE" id="PS50209">
    <property type="entry name" value="CARD"/>
    <property type="match status" value="1"/>
</dbReference>
<dbReference type="CDD" id="cd09487">
    <property type="entry name" value="SAM_superfamily"/>
    <property type="match status" value="1"/>
</dbReference>
<evidence type="ECO:0000313" key="3">
    <source>
        <dbReference type="Proteomes" id="UP001374579"/>
    </source>
</evidence>
<dbReference type="GO" id="GO:0042981">
    <property type="term" value="P:regulation of apoptotic process"/>
    <property type="evidence" value="ECO:0007669"/>
    <property type="project" value="InterPro"/>
</dbReference>
<keyword evidence="3" id="KW-1185">Reference proteome</keyword>